<evidence type="ECO:0000313" key="2">
    <source>
        <dbReference type="Proteomes" id="UP000215595"/>
    </source>
</evidence>
<accession>A0A258FMD8</accession>
<dbReference type="Proteomes" id="UP000215595">
    <property type="component" value="Unassembled WGS sequence"/>
</dbReference>
<comment type="caution">
    <text evidence="1">The sequence shown here is derived from an EMBL/GenBank/DDBJ whole genome shotgun (WGS) entry which is preliminary data.</text>
</comment>
<organism evidence="1 2">
    <name type="scientific">Brevundimonas subvibrioides</name>
    <dbReference type="NCBI Taxonomy" id="74313"/>
    <lineage>
        <taxon>Bacteria</taxon>
        <taxon>Pseudomonadati</taxon>
        <taxon>Pseudomonadota</taxon>
        <taxon>Alphaproteobacteria</taxon>
        <taxon>Caulobacterales</taxon>
        <taxon>Caulobacteraceae</taxon>
        <taxon>Brevundimonas</taxon>
    </lineage>
</organism>
<sequence length="83" mass="9188">MADGALNIKLDDYASAKLAMKAKAMGVSPEEFATRVITEAVEPVADLKSDHASNYDLQEEGRPWAEVRPELVARMKRKLAERS</sequence>
<protein>
    <submittedName>
        <fullName evidence="1">Uncharacterized protein</fullName>
    </submittedName>
</protein>
<dbReference type="EMBL" id="NCEB01000019">
    <property type="protein sequence ID" value="OYX32922.1"/>
    <property type="molecule type" value="Genomic_DNA"/>
</dbReference>
<name>A0A258FMD8_9CAUL</name>
<dbReference type="AlphaFoldDB" id="A0A258FMD8"/>
<reference evidence="1 2" key="1">
    <citation type="submission" date="2017-03" db="EMBL/GenBank/DDBJ databases">
        <title>Lifting the veil on microbial sulfur biogeochemistry in mining wastewaters.</title>
        <authorList>
            <person name="Kantor R.S."/>
            <person name="Colenbrander Nelson T."/>
            <person name="Marshall S."/>
            <person name="Bennett D."/>
            <person name="Apte S."/>
            <person name="Camacho D."/>
            <person name="Thomas B.C."/>
            <person name="Warren L.A."/>
            <person name="Banfield J.F."/>
        </authorList>
    </citation>
    <scope>NUCLEOTIDE SEQUENCE [LARGE SCALE GENOMIC DNA]</scope>
    <source>
        <strain evidence="1">32-69-9</strain>
    </source>
</reference>
<proteinExistence type="predicted"/>
<gene>
    <name evidence="1" type="ORF">B7Z01_09790</name>
</gene>
<evidence type="ECO:0000313" key="1">
    <source>
        <dbReference type="EMBL" id="OYX32922.1"/>
    </source>
</evidence>